<keyword evidence="3" id="KW-0813">Transport</keyword>
<name>A0ABS7DM32_9FIRM</name>
<keyword evidence="7 8" id="KW-0472">Membrane</keyword>
<dbReference type="RefSeq" id="WP_219964769.1">
    <property type="nucleotide sequence ID" value="NZ_JAGFNZ010000002.1"/>
</dbReference>
<feature type="transmembrane region" description="Helical" evidence="8">
    <location>
        <begin position="31"/>
        <end position="56"/>
    </location>
</feature>
<reference evidence="9 10" key="1">
    <citation type="submission" date="2021-03" db="EMBL/GenBank/DDBJ databases">
        <title>Caproiciproducens sp. nov. isolated from feces of cow.</title>
        <authorList>
            <person name="Choi J.-Y."/>
        </authorList>
    </citation>
    <scope>NUCLEOTIDE SEQUENCE [LARGE SCALE GENOMIC DNA]</scope>
    <source>
        <strain evidence="9 10">AGMB10547</strain>
    </source>
</reference>
<sequence length="239" mass="26546">MELLYIILVTFLASMIQVTTGFGYGIVTMSLWPFVLPLKQAAVMEAVTCFFMVVGLVVKLRKHINYKLLTYPLISSFIFNFLGVYVLVSSTEALLRRILGLVLIATSVYFIFFSEKITLLPNRRNGFFAGALSGFFNGVFSLGGPPVAVYFLSVAKDKMEYNATMQCFFAVNVVLLFFNHLFLGNINTQVLQDSAIAIIGLPLGTLAGFVLFKKLSVQLIKKIVYVFMLVFGLHLTIAG</sequence>
<keyword evidence="10" id="KW-1185">Reference proteome</keyword>
<evidence type="ECO:0000256" key="7">
    <source>
        <dbReference type="ARBA" id="ARBA00023136"/>
    </source>
</evidence>
<dbReference type="PANTHER" id="PTHR30269">
    <property type="entry name" value="TRANSMEMBRANE PROTEIN YFCA"/>
    <property type="match status" value="1"/>
</dbReference>
<feature type="transmembrane region" description="Helical" evidence="8">
    <location>
        <begin position="126"/>
        <end position="151"/>
    </location>
</feature>
<evidence type="ECO:0000313" key="10">
    <source>
        <dbReference type="Proteomes" id="UP000719942"/>
    </source>
</evidence>
<dbReference type="EMBL" id="JAGFNZ010000002">
    <property type="protein sequence ID" value="MBW7572362.1"/>
    <property type="molecule type" value="Genomic_DNA"/>
</dbReference>
<organism evidence="9 10">
    <name type="scientific">Caproiciproducens faecalis</name>
    <dbReference type="NCBI Taxonomy" id="2820301"/>
    <lineage>
        <taxon>Bacteria</taxon>
        <taxon>Bacillati</taxon>
        <taxon>Bacillota</taxon>
        <taxon>Clostridia</taxon>
        <taxon>Eubacteriales</taxon>
        <taxon>Acutalibacteraceae</taxon>
        <taxon>Caproiciproducens</taxon>
    </lineage>
</organism>
<gene>
    <name evidence="9" type="ORF">J5W02_06000</name>
</gene>
<feature type="transmembrane region" description="Helical" evidence="8">
    <location>
        <begin position="219"/>
        <end position="238"/>
    </location>
</feature>
<feature type="transmembrane region" description="Helical" evidence="8">
    <location>
        <begin position="94"/>
        <end position="114"/>
    </location>
</feature>
<accession>A0ABS7DM32</accession>
<evidence type="ECO:0000256" key="6">
    <source>
        <dbReference type="ARBA" id="ARBA00022989"/>
    </source>
</evidence>
<dbReference type="PANTHER" id="PTHR30269:SF37">
    <property type="entry name" value="MEMBRANE TRANSPORTER PROTEIN"/>
    <property type="match status" value="1"/>
</dbReference>
<evidence type="ECO:0000256" key="2">
    <source>
        <dbReference type="ARBA" id="ARBA00009142"/>
    </source>
</evidence>
<evidence type="ECO:0000256" key="5">
    <source>
        <dbReference type="ARBA" id="ARBA00022692"/>
    </source>
</evidence>
<dbReference type="Proteomes" id="UP000719942">
    <property type="component" value="Unassembled WGS sequence"/>
</dbReference>
<evidence type="ECO:0000256" key="1">
    <source>
        <dbReference type="ARBA" id="ARBA00004651"/>
    </source>
</evidence>
<keyword evidence="5 8" id="KW-0812">Transmembrane</keyword>
<evidence type="ECO:0000313" key="9">
    <source>
        <dbReference type="EMBL" id="MBW7572362.1"/>
    </source>
</evidence>
<dbReference type="InterPro" id="IPR002781">
    <property type="entry name" value="TM_pro_TauE-like"/>
</dbReference>
<dbReference type="Pfam" id="PF01925">
    <property type="entry name" value="TauE"/>
    <property type="match status" value="1"/>
</dbReference>
<comment type="caution">
    <text evidence="9">The sequence shown here is derived from an EMBL/GenBank/DDBJ whole genome shotgun (WGS) entry which is preliminary data.</text>
</comment>
<keyword evidence="6 8" id="KW-1133">Transmembrane helix</keyword>
<comment type="similarity">
    <text evidence="2 8">Belongs to the 4-toluene sulfonate uptake permease (TSUP) (TC 2.A.102) family.</text>
</comment>
<comment type="subcellular location">
    <subcellularLocation>
        <location evidence="1 8">Cell membrane</location>
        <topology evidence="1 8">Multi-pass membrane protein</topology>
    </subcellularLocation>
</comment>
<feature type="transmembrane region" description="Helical" evidence="8">
    <location>
        <begin position="163"/>
        <end position="183"/>
    </location>
</feature>
<proteinExistence type="inferred from homology"/>
<evidence type="ECO:0000256" key="3">
    <source>
        <dbReference type="ARBA" id="ARBA00022448"/>
    </source>
</evidence>
<protein>
    <recommendedName>
        <fullName evidence="8">Probable membrane transporter protein</fullName>
    </recommendedName>
</protein>
<feature type="transmembrane region" description="Helical" evidence="8">
    <location>
        <begin position="195"/>
        <end position="213"/>
    </location>
</feature>
<evidence type="ECO:0000256" key="4">
    <source>
        <dbReference type="ARBA" id="ARBA00022475"/>
    </source>
</evidence>
<feature type="transmembrane region" description="Helical" evidence="8">
    <location>
        <begin position="68"/>
        <end position="88"/>
    </location>
</feature>
<dbReference type="InterPro" id="IPR052017">
    <property type="entry name" value="TSUP"/>
</dbReference>
<evidence type="ECO:0000256" key="8">
    <source>
        <dbReference type="RuleBase" id="RU363041"/>
    </source>
</evidence>
<keyword evidence="4 8" id="KW-1003">Cell membrane</keyword>